<feature type="signal peptide" evidence="7">
    <location>
        <begin position="1"/>
        <end position="20"/>
    </location>
</feature>
<reference evidence="10" key="1">
    <citation type="submission" date="2025-08" db="UniProtKB">
        <authorList>
            <consortium name="RefSeq"/>
        </authorList>
    </citation>
    <scope>IDENTIFICATION</scope>
    <source>
        <tissue evidence="10">Kidney</tissue>
    </source>
</reference>
<feature type="domain" description="VWFA" evidence="8">
    <location>
        <begin position="46"/>
        <end position="234"/>
    </location>
</feature>
<dbReference type="GO" id="GO:0005615">
    <property type="term" value="C:extracellular space"/>
    <property type="evidence" value="ECO:0007669"/>
    <property type="project" value="TreeGrafter"/>
</dbReference>
<dbReference type="Pfam" id="PF01391">
    <property type="entry name" value="Collagen"/>
    <property type="match status" value="1"/>
</dbReference>
<feature type="compositionally biased region" description="Basic and acidic residues" evidence="6">
    <location>
        <begin position="273"/>
        <end position="283"/>
    </location>
</feature>
<keyword evidence="5" id="KW-0130">Cell adhesion</keyword>
<dbReference type="PROSITE" id="PS50234">
    <property type="entry name" value="VWFA"/>
    <property type="match status" value="2"/>
</dbReference>
<dbReference type="RefSeq" id="XP_023381581.1">
    <property type="nucleotide sequence ID" value="XM_023525813.1"/>
</dbReference>
<evidence type="ECO:0000256" key="3">
    <source>
        <dbReference type="ARBA" id="ARBA00022530"/>
    </source>
</evidence>
<evidence type="ECO:0000256" key="6">
    <source>
        <dbReference type="SAM" id="MobiDB-lite"/>
    </source>
</evidence>
<dbReference type="OrthoDB" id="9944853at2759"/>
<dbReference type="GO" id="GO:0005581">
    <property type="term" value="C:collagen trimer"/>
    <property type="evidence" value="ECO:0007669"/>
    <property type="project" value="UniProtKB-KW"/>
</dbReference>
<dbReference type="InterPro" id="IPR050525">
    <property type="entry name" value="ECM_Assembly_Org"/>
</dbReference>
<protein>
    <submittedName>
        <fullName evidence="10">Collagen alpha-2(VI) chain</fullName>
    </submittedName>
</protein>
<feature type="chain" id="PRO_5028139097" evidence="7">
    <location>
        <begin position="21"/>
        <end position="712"/>
    </location>
</feature>
<feature type="region of interest" description="Disordered" evidence="6">
    <location>
        <begin position="247"/>
        <end position="352"/>
    </location>
</feature>
<keyword evidence="9" id="KW-1185">Reference proteome</keyword>
<accession>A0A6P6C2E2</accession>
<sequence length="712" mass="76652">MLRGPCSALLLWGLLGVLHAQQQEVVAPGPSERNSNCPEKADCPVNVYFVLDTSESVTMQSPTDSLLYHMQQFVPQFISQLQDELYLDQVALSWRYGGLHFSDQVEVFSPPGSDRASFTKSLQGIRSFRRGTFTDCALGNMTREVRQHGAKGAVNFAVVITDGHVTGSPCGGIKLQAERAREEGIRLFAVAPNRNLNEQGLRDIASTPHELYRSSYATMRPDSTEIDQDTINRIIKVMGEFGADGRKGYQGNNGAPGSAGVKGAKGGPGPRGPKGEPGRRGDPGTKGGPGGEGPKGEKGDPGPEGPRGLAGEVGGKGAKGDRGLPGPRGPQGALGEPGKQVSSRTPGRAPWLKPRMPFDLTVSVLCPVVPLSPPVLRQDTVPRGEPGPPGDPGLTECDVMTYVRETCGCCDCEKRCGALDVVFVIDSSESIGYTNFTLEKNFVINVVNRLGAIAKDPKSETGTRVGVVQYSHEGTFEAIQLDDERIDSLSSFKEAVKNLEWIAGGTWTPSALKFAYNQLIKESRRQKTRVFAVVITDGRHDPRDDDLNLRALCNHDVTVTAIGIGDMFHEKHESLGARPIAASVPAHLEDRGRGGRLEACSRHRVPKAFSGCSADGPRPGDEPPVSFLPREQGPGASFPTTIPMIQQLLNATELTQDPAAYSRLVAVLVYTAERAKFATGGERQDWMELFIDTFKLVHRDIVGDPETALALC</sequence>
<evidence type="ECO:0000256" key="5">
    <source>
        <dbReference type="ARBA" id="ARBA00022889"/>
    </source>
</evidence>
<dbReference type="InterPro" id="IPR008160">
    <property type="entry name" value="Collagen"/>
</dbReference>
<proteinExistence type="predicted"/>
<evidence type="ECO:0000256" key="2">
    <source>
        <dbReference type="ARBA" id="ARBA00022525"/>
    </source>
</evidence>
<dbReference type="GO" id="GO:0007155">
    <property type="term" value="P:cell adhesion"/>
    <property type="evidence" value="ECO:0007669"/>
    <property type="project" value="UniProtKB-KW"/>
</dbReference>
<dbReference type="GeneID" id="105308836"/>
<dbReference type="SMART" id="SM00327">
    <property type="entry name" value="VWA"/>
    <property type="match status" value="2"/>
</dbReference>
<dbReference type="CDD" id="cd01480">
    <property type="entry name" value="vWA_collagen_alpha_1-VI-type"/>
    <property type="match status" value="1"/>
</dbReference>
<evidence type="ECO:0000313" key="10">
    <source>
        <dbReference type="RefSeq" id="XP_023381581.1"/>
    </source>
</evidence>
<comment type="subcellular location">
    <subcellularLocation>
        <location evidence="1">Secreted</location>
        <location evidence="1">Extracellular space</location>
        <location evidence="1">Extracellular matrix</location>
    </subcellularLocation>
</comment>
<keyword evidence="10" id="KW-0176">Collagen</keyword>
<evidence type="ECO:0000259" key="8">
    <source>
        <dbReference type="PROSITE" id="PS50234"/>
    </source>
</evidence>
<dbReference type="Gene3D" id="3.40.50.410">
    <property type="entry name" value="von Willebrand factor, type A domain"/>
    <property type="match status" value="2"/>
</dbReference>
<name>A0A6P6C2E2_PTEVA</name>
<dbReference type="Proteomes" id="UP000515202">
    <property type="component" value="Unplaced"/>
</dbReference>
<dbReference type="CTD" id="1292"/>
<organism evidence="9 10">
    <name type="scientific">Pteropus vampyrus</name>
    <name type="common">Large flying fox</name>
    <dbReference type="NCBI Taxonomy" id="132908"/>
    <lineage>
        <taxon>Eukaryota</taxon>
        <taxon>Metazoa</taxon>
        <taxon>Chordata</taxon>
        <taxon>Craniata</taxon>
        <taxon>Vertebrata</taxon>
        <taxon>Euteleostomi</taxon>
        <taxon>Mammalia</taxon>
        <taxon>Eutheria</taxon>
        <taxon>Laurasiatheria</taxon>
        <taxon>Chiroptera</taxon>
        <taxon>Yinpterochiroptera</taxon>
        <taxon>Pteropodoidea</taxon>
        <taxon>Pteropodidae</taxon>
        <taxon>Pteropodinae</taxon>
        <taxon>Pteropus</taxon>
    </lineage>
</organism>
<dbReference type="FunFam" id="3.40.50.410:FF:000026">
    <property type="entry name" value="Collagen, type VI, alpha 1"/>
    <property type="match status" value="1"/>
</dbReference>
<keyword evidence="4" id="KW-0677">Repeat</keyword>
<dbReference type="Pfam" id="PF00092">
    <property type="entry name" value="VWA"/>
    <property type="match status" value="2"/>
</dbReference>
<feature type="domain" description="VWFA" evidence="8">
    <location>
        <begin position="420"/>
        <end position="575"/>
    </location>
</feature>
<evidence type="ECO:0000256" key="7">
    <source>
        <dbReference type="SAM" id="SignalP"/>
    </source>
</evidence>
<keyword evidence="3" id="KW-0272">Extracellular matrix</keyword>
<evidence type="ECO:0000313" key="9">
    <source>
        <dbReference type="Proteomes" id="UP000515202"/>
    </source>
</evidence>
<dbReference type="InterPro" id="IPR036465">
    <property type="entry name" value="vWFA_dom_sf"/>
</dbReference>
<dbReference type="PRINTS" id="PR00453">
    <property type="entry name" value="VWFADOMAIN"/>
</dbReference>
<evidence type="ECO:0000256" key="1">
    <source>
        <dbReference type="ARBA" id="ARBA00004498"/>
    </source>
</evidence>
<dbReference type="FunFam" id="3.40.50.410:FF:000027">
    <property type="entry name" value="collagen alpha-2(VI) chain isoform X1"/>
    <property type="match status" value="1"/>
</dbReference>
<dbReference type="PANTHER" id="PTHR24020">
    <property type="entry name" value="COLLAGEN ALPHA"/>
    <property type="match status" value="1"/>
</dbReference>
<evidence type="ECO:0000256" key="4">
    <source>
        <dbReference type="ARBA" id="ARBA00022737"/>
    </source>
</evidence>
<feature type="compositionally biased region" description="Gly residues" evidence="6">
    <location>
        <begin position="284"/>
        <end position="293"/>
    </location>
</feature>
<dbReference type="PANTHER" id="PTHR24020:SF84">
    <property type="entry name" value="VWFA DOMAIN-CONTAINING PROTEIN"/>
    <property type="match status" value="1"/>
</dbReference>
<dbReference type="AlphaFoldDB" id="A0A6P6C2E2"/>
<dbReference type="InterPro" id="IPR002035">
    <property type="entry name" value="VWF_A"/>
</dbReference>
<gene>
    <name evidence="10" type="primary">COL6A2</name>
</gene>
<keyword evidence="7" id="KW-0732">Signal</keyword>
<dbReference type="SUPFAM" id="SSF53300">
    <property type="entry name" value="vWA-like"/>
    <property type="match status" value="2"/>
</dbReference>
<keyword evidence="2" id="KW-0964">Secreted</keyword>
<dbReference type="KEGG" id="pvp:105308836"/>